<dbReference type="PANTHER" id="PTHR30137">
    <property type="entry name" value="LUCIFERASE-LIKE MONOOXYGENASE"/>
    <property type="match status" value="1"/>
</dbReference>
<dbReference type="CDD" id="cd00347">
    <property type="entry name" value="Flavin_utilizing_monoxygenases"/>
    <property type="match status" value="1"/>
</dbReference>
<sequence>MPLPPLSVLDLAPIPEGGTPRDALDRSRDLARHAEQLGYRRFWLAEHHNMTGIASAATALVIGHVAAGTQRIRVGAGGIMLPNHAPLTIAEQFGTLATLYPGRIDLGLGRAPGTDGATLRALRRDYGAAETFPQDVLEVQALLDDPKPGQAVRAVPGAGTKVPLWILGSSLFGAELAAMLGLPYAFASHFAPDALLPALETYRARFRPSAQLAEPYAIVGINVVAAESEAEARRLFTTPQQAFTNLVRGTRGLLPAPIDDIEGYWTLPEKRQASRMLARSLVGTAGTIRAGLEALAAETGADEVIVASAIHDHAARLRSYAILAEAHGGLGDGSGAIEATHRTAA</sequence>
<dbReference type="Proteomes" id="UP001055093">
    <property type="component" value="Unassembled WGS sequence"/>
</dbReference>
<dbReference type="InterPro" id="IPR019949">
    <property type="entry name" value="CmoO-like"/>
</dbReference>
<proteinExistence type="predicted"/>
<gene>
    <name evidence="3" type="primary">fgd</name>
    <name evidence="3" type="ORF">BGCPKDLD_5120</name>
</gene>
<keyword evidence="4" id="KW-1185">Reference proteome</keyword>
<dbReference type="EMBL" id="BPRE01000026">
    <property type="protein sequence ID" value="GJE78503.1"/>
    <property type="molecule type" value="Genomic_DNA"/>
</dbReference>
<protein>
    <submittedName>
        <fullName evidence="3">F420-dependent glucose-6-phosphate dehydrogenase</fullName>
    </submittedName>
</protein>
<comment type="caution">
    <text evidence="3">The sequence shown here is derived from an EMBL/GenBank/DDBJ whole genome shotgun (WGS) entry which is preliminary data.</text>
</comment>
<evidence type="ECO:0000313" key="4">
    <source>
        <dbReference type="Proteomes" id="UP001055093"/>
    </source>
</evidence>
<name>A0ABQ4V4R3_9HYPH</name>
<dbReference type="NCBIfam" id="TIGR03558">
    <property type="entry name" value="oxido_grp_1"/>
    <property type="match status" value="1"/>
</dbReference>
<dbReference type="Gene3D" id="3.20.20.30">
    <property type="entry name" value="Luciferase-like domain"/>
    <property type="match status" value="1"/>
</dbReference>
<dbReference type="SUPFAM" id="SSF51679">
    <property type="entry name" value="Bacterial luciferase-like"/>
    <property type="match status" value="1"/>
</dbReference>
<reference evidence="3" key="2">
    <citation type="submission" date="2021-08" db="EMBL/GenBank/DDBJ databases">
        <authorList>
            <person name="Tani A."/>
            <person name="Ola A."/>
            <person name="Ogura Y."/>
            <person name="Katsura K."/>
            <person name="Hayashi T."/>
        </authorList>
    </citation>
    <scope>NUCLEOTIDE SEQUENCE</scope>
    <source>
        <strain evidence="3">DSM 14458</strain>
    </source>
</reference>
<evidence type="ECO:0000256" key="1">
    <source>
        <dbReference type="ARBA" id="ARBA00007789"/>
    </source>
</evidence>
<dbReference type="InterPro" id="IPR036661">
    <property type="entry name" value="Luciferase-like_sf"/>
</dbReference>
<evidence type="ECO:0000313" key="3">
    <source>
        <dbReference type="EMBL" id="GJE78503.1"/>
    </source>
</evidence>
<reference evidence="3" key="1">
    <citation type="journal article" date="2021" name="Front. Microbiol.">
        <title>Comprehensive Comparative Genomics and Phenotyping of Methylobacterium Species.</title>
        <authorList>
            <person name="Alessa O."/>
            <person name="Ogura Y."/>
            <person name="Fujitani Y."/>
            <person name="Takami H."/>
            <person name="Hayashi T."/>
            <person name="Sahin N."/>
            <person name="Tani A."/>
        </authorList>
    </citation>
    <scope>NUCLEOTIDE SEQUENCE</scope>
    <source>
        <strain evidence="3">DSM 14458</strain>
    </source>
</reference>
<accession>A0ABQ4V4R3</accession>
<dbReference type="RefSeq" id="WP_137829795.1">
    <property type="nucleotide sequence ID" value="NZ_BPRE01000026.1"/>
</dbReference>
<dbReference type="Pfam" id="PF00296">
    <property type="entry name" value="Bac_luciferase"/>
    <property type="match status" value="1"/>
</dbReference>
<dbReference type="PANTHER" id="PTHR30137:SF6">
    <property type="entry name" value="LUCIFERASE-LIKE MONOOXYGENASE"/>
    <property type="match status" value="1"/>
</dbReference>
<dbReference type="InterPro" id="IPR050766">
    <property type="entry name" value="Bact_Lucif_Oxidored"/>
</dbReference>
<evidence type="ECO:0000259" key="2">
    <source>
        <dbReference type="Pfam" id="PF00296"/>
    </source>
</evidence>
<organism evidence="3 4">
    <name type="scientific">Methylorubrum suomiense</name>
    <dbReference type="NCBI Taxonomy" id="144191"/>
    <lineage>
        <taxon>Bacteria</taxon>
        <taxon>Pseudomonadati</taxon>
        <taxon>Pseudomonadota</taxon>
        <taxon>Alphaproteobacteria</taxon>
        <taxon>Hyphomicrobiales</taxon>
        <taxon>Methylobacteriaceae</taxon>
        <taxon>Methylorubrum</taxon>
    </lineage>
</organism>
<feature type="domain" description="Luciferase-like" evidence="2">
    <location>
        <begin position="16"/>
        <end position="302"/>
    </location>
</feature>
<comment type="similarity">
    <text evidence="1">To bacterial alkanal monooxygenase alpha and beta chains.</text>
</comment>
<dbReference type="InterPro" id="IPR011251">
    <property type="entry name" value="Luciferase-like_dom"/>
</dbReference>